<dbReference type="InterPro" id="IPR011701">
    <property type="entry name" value="MFS"/>
</dbReference>
<protein>
    <submittedName>
        <fullName evidence="9">MFS transporter</fullName>
    </submittedName>
</protein>
<proteinExistence type="inferred from homology"/>
<dbReference type="EMBL" id="CP051428">
    <property type="protein sequence ID" value="QJC52087.1"/>
    <property type="molecule type" value="Genomic_DNA"/>
</dbReference>
<feature type="transmembrane region" description="Helical" evidence="7">
    <location>
        <begin position="355"/>
        <end position="381"/>
    </location>
</feature>
<reference evidence="9 10" key="1">
    <citation type="submission" date="2020-04" db="EMBL/GenBank/DDBJ databases">
        <title>Novel Paenibacillus strain UniB2 isolated from commercial digestive syrup.</title>
        <authorList>
            <person name="Thorat V."/>
            <person name="Kirdat K."/>
            <person name="Tiwarekar B."/>
            <person name="Yadav A."/>
        </authorList>
    </citation>
    <scope>NUCLEOTIDE SEQUENCE [LARGE SCALE GENOMIC DNA]</scope>
    <source>
        <strain evidence="9 10">UniB2</strain>
    </source>
</reference>
<feature type="transmembrane region" description="Helical" evidence="7">
    <location>
        <begin position="160"/>
        <end position="178"/>
    </location>
</feature>
<dbReference type="SUPFAM" id="SSF103473">
    <property type="entry name" value="MFS general substrate transporter"/>
    <property type="match status" value="1"/>
</dbReference>
<feature type="transmembrane region" description="Helical" evidence="7">
    <location>
        <begin position="285"/>
        <end position="318"/>
    </location>
</feature>
<feature type="transmembrane region" description="Helical" evidence="7">
    <location>
        <begin position="254"/>
        <end position="273"/>
    </location>
</feature>
<evidence type="ECO:0000256" key="5">
    <source>
        <dbReference type="ARBA" id="ARBA00022989"/>
    </source>
</evidence>
<dbReference type="Pfam" id="PF07690">
    <property type="entry name" value="MFS_1"/>
    <property type="match status" value="1"/>
</dbReference>
<keyword evidence="3" id="KW-0813">Transport</keyword>
<dbReference type="RefSeq" id="WP_168907663.1">
    <property type="nucleotide sequence ID" value="NZ_CP051428.1"/>
</dbReference>
<evidence type="ECO:0000259" key="8">
    <source>
        <dbReference type="PROSITE" id="PS50850"/>
    </source>
</evidence>
<keyword evidence="5 7" id="KW-1133">Transmembrane helix</keyword>
<dbReference type="PANTHER" id="PTHR23514:SF3">
    <property type="entry name" value="BYPASS OF STOP CODON PROTEIN 6"/>
    <property type="match status" value="1"/>
</dbReference>
<dbReference type="PANTHER" id="PTHR23514">
    <property type="entry name" value="BYPASS OF STOP CODON PROTEIN 6"/>
    <property type="match status" value="1"/>
</dbReference>
<dbReference type="GO" id="GO:0022857">
    <property type="term" value="F:transmembrane transporter activity"/>
    <property type="evidence" value="ECO:0007669"/>
    <property type="project" value="InterPro"/>
</dbReference>
<feature type="domain" description="Major facilitator superfamily (MFS) profile" evidence="8">
    <location>
        <begin position="5"/>
        <end position="387"/>
    </location>
</feature>
<dbReference type="InterPro" id="IPR020846">
    <property type="entry name" value="MFS_dom"/>
</dbReference>
<comment type="similarity">
    <text evidence="2">Belongs to the major facilitator superfamily.</text>
</comment>
<evidence type="ECO:0000256" key="3">
    <source>
        <dbReference type="ARBA" id="ARBA00022448"/>
    </source>
</evidence>
<keyword evidence="4 7" id="KW-0812">Transmembrane</keyword>
<sequence>MATFFLLLIYLAFISLGLPDSLLGAAWPAMHGPMGAPLGAAGLLSMTITVGTILSSLATGRLIGRFGTGAVTSASVAMTALALLGFAFSPGWGWLALFAVPLGLGAGAVDAGLNHYVAANYAARHMSWLHSFWGVGATLGPVIMAQAIQGGDWREGYATVGYLQLGLVAVLLASLPLWNKVARARKGDVGEGDAGARAESSAAAAKPIRLPGVKLALGSFLFYCGVEATLGLWGSSYLVGTKGFASDEAAKWISFYYGGITVGRFLTGFLTLRMSNRSLIRGGQALALAGTALLLAPLLPVFSLAGFIVIGLGLAPIFPCMLHETPSRFGPGPAQTIIGYQMAVAYTGSTLLPPLFGLLAGTFTISLLPGYLLLCAAAMWLCSEKLNARIAARAS</sequence>
<dbReference type="Gene3D" id="1.20.1250.20">
    <property type="entry name" value="MFS general substrate transporter like domains"/>
    <property type="match status" value="1"/>
</dbReference>
<evidence type="ECO:0000256" key="2">
    <source>
        <dbReference type="ARBA" id="ARBA00008335"/>
    </source>
</evidence>
<dbReference type="GO" id="GO:0005886">
    <property type="term" value="C:plasma membrane"/>
    <property type="evidence" value="ECO:0007669"/>
    <property type="project" value="UniProtKB-SubCell"/>
</dbReference>
<keyword evidence="6 7" id="KW-0472">Membrane</keyword>
<dbReference type="AlphaFoldDB" id="A0A6H2GXG2"/>
<evidence type="ECO:0000256" key="4">
    <source>
        <dbReference type="ARBA" id="ARBA00022692"/>
    </source>
</evidence>
<feature type="transmembrane region" description="Helical" evidence="7">
    <location>
        <begin position="66"/>
        <end position="88"/>
    </location>
</feature>
<evidence type="ECO:0000256" key="1">
    <source>
        <dbReference type="ARBA" id="ARBA00004651"/>
    </source>
</evidence>
<comment type="subcellular location">
    <subcellularLocation>
        <location evidence="1">Cell membrane</location>
        <topology evidence="1">Multi-pass membrane protein</topology>
    </subcellularLocation>
</comment>
<dbReference type="InterPro" id="IPR051788">
    <property type="entry name" value="MFS_Transporter"/>
</dbReference>
<dbReference type="InterPro" id="IPR036259">
    <property type="entry name" value="MFS_trans_sf"/>
</dbReference>
<dbReference type="Proteomes" id="UP000502136">
    <property type="component" value="Chromosome"/>
</dbReference>
<name>A0A6H2GXG2_9BACL</name>
<evidence type="ECO:0000313" key="9">
    <source>
        <dbReference type="EMBL" id="QJC52087.1"/>
    </source>
</evidence>
<feature type="transmembrane region" description="Helical" evidence="7">
    <location>
        <begin position="94"/>
        <end position="116"/>
    </location>
</feature>
<keyword evidence="10" id="KW-1185">Reference proteome</keyword>
<gene>
    <name evidence="9" type="ORF">HGI30_11330</name>
</gene>
<dbReference type="KEGG" id="palr:HGI30_11330"/>
<dbReference type="PROSITE" id="PS50850">
    <property type="entry name" value="MFS"/>
    <property type="match status" value="1"/>
</dbReference>
<evidence type="ECO:0000256" key="6">
    <source>
        <dbReference type="ARBA" id="ARBA00023136"/>
    </source>
</evidence>
<feature type="transmembrane region" description="Helical" evidence="7">
    <location>
        <begin position="34"/>
        <end position="54"/>
    </location>
</feature>
<feature type="transmembrane region" description="Helical" evidence="7">
    <location>
        <begin position="128"/>
        <end position="148"/>
    </location>
</feature>
<organism evidence="9 10">
    <name type="scientific">Paenibacillus albicereus</name>
    <dbReference type="NCBI Taxonomy" id="2726185"/>
    <lineage>
        <taxon>Bacteria</taxon>
        <taxon>Bacillati</taxon>
        <taxon>Bacillota</taxon>
        <taxon>Bacilli</taxon>
        <taxon>Bacillales</taxon>
        <taxon>Paenibacillaceae</taxon>
        <taxon>Paenibacillus</taxon>
    </lineage>
</organism>
<accession>A0A6H2GXG2</accession>
<evidence type="ECO:0000256" key="7">
    <source>
        <dbReference type="SAM" id="Phobius"/>
    </source>
</evidence>
<evidence type="ECO:0000313" key="10">
    <source>
        <dbReference type="Proteomes" id="UP000502136"/>
    </source>
</evidence>
<feature type="transmembrane region" description="Helical" evidence="7">
    <location>
        <begin position="215"/>
        <end position="234"/>
    </location>
</feature>